<sequence>MSWNSIENAAATLKKQDVSKRTAFITGGNTGFGYLASKILLLAGAKVIIGCRSESRAKEAVEKLKEETKNENISYLLVDVSSPMSIDACVEKIKSEKIQFDVLVNNAGISLVPEYRQAVTGYELTFQTNFLGPAYLTKCLLDYIVKVSCEPRVVFVNSCTYPKGHPTEISKEHLMPTKEDYGQFTSYFRSKYCITSHCLTMARKHPECHFVVCDPGTAATSIARDFGCLGWLQSTRFMKWLHPADRGAINIAFCAMAQETAKTGVIVYEEKEQEPTKEVVDKEEQDKVFQITEELMEEGKKHAQEKK</sequence>
<dbReference type="InterPro" id="IPR036291">
    <property type="entry name" value="NAD(P)-bd_dom_sf"/>
</dbReference>
<dbReference type="PRINTS" id="PR00081">
    <property type="entry name" value="GDHRDH"/>
</dbReference>
<proteinExistence type="predicted"/>
<gene>
    <name evidence="2" type="ORF">AV274_6492</name>
</gene>
<reference evidence="2 3" key="1">
    <citation type="submission" date="2016-05" db="EMBL/GenBank/DDBJ databases">
        <title>Nuclear genome of Blastocystis sp. subtype 1 NandII.</title>
        <authorList>
            <person name="Gentekaki E."/>
            <person name="Curtis B."/>
            <person name="Stairs C."/>
            <person name="Eme L."/>
            <person name="Herman E."/>
            <person name="Klimes V."/>
            <person name="Arias M.C."/>
            <person name="Elias M."/>
            <person name="Hilliou F."/>
            <person name="Klute M."/>
            <person name="Malik S.-B."/>
            <person name="Pightling A."/>
            <person name="Rachubinski R."/>
            <person name="Salas D."/>
            <person name="Schlacht A."/>
            <person name="Suga H."/>
            <person name="Archibald J."/>
            <person name="Ball S.G."/>
            <person name="Clark G."/>
            <person name="Dacks J."/>
            <person name="Van Der Giezen M."/>
            <person name="Tsaousis A."/>
            <person name="Roger A."/>
        </authorList>
    </citation>
    <scope>NUCLEOTIDE SEQUENCE [LARGE SCALE GENOMIC DNA]</scope>
    <source>
        <strain evidence="3">ATCC 50177 / NandII</strain>
    </source>
</reference>
<dbReference type="InterPro" id="IPR002347">
    <property type="entry name" value="SDR_fam"/>
</dbReference>
<dbReference type="GO" id="GO:0016491">
    <property type="term" value="F:oxidoreductase activity"/>
    <property type="evidence" value="ECO:0007669"/>
    <property type="project" value="UniProtKB-KW"/>
</dbReference>
<evidence type="ECO:0000313" key="2">
    <source>
        <dbReference type="EMBL" id="OAO11879.1"/>
    </source>
</evidence>
<dbReference type="SUPFAM" id="SSF51735">
    <property type="entry name" value="NAD(P)-binding Rossmann-fold domains"/>
    <property type="match status" value="1"/>
</dbReference>
<dbReference type="OrthoDB" id="47007at2759"/>
<organism evidence="2 3">
    <name type="scientific">Blastocystis sp. subtype 1 (strain ATCC 50177 / NandII)</name>
    <dbReference type="NCBI Taxonomy" id="478820"/>
    <lineage>
        <taxon>Eukaryota</taxon>
        <taxon>Sar</taxon>
        <taxon>Stramenopiles</taxon>
        <taxon>Bigyra</taxon>
        <taxon>Opalozoa</taxon>
        <taxon>Opalinata</taxon>
        <taxon>Blastocystidae</taxon>
        <taxon>Blastocystis</taxon>
    </lineage>
</organism>
<evidence type="ECO:0000313" key="3">
    <source>
        <dbReference type="Proteomes" id="UP000078348"/>
    </source>
</evidence>
<dbReference type="STRING" id="478820.A0A196S7B8"/>
<keyword evidence="1" id="KW-0560">Oxidoreductase</keyword>
<evidence type="ECO:0000256" key="1">
    <source>
        <dbReference type="ARBA" id="ARBA00023002"/>
    </source>
</evidence>
<name>A0A196S7B8_BLAHN</name>
<comment type="caution">
    <text evidence="2">The sequence shown here is derived from an EMBL/GenBank/DDBJ whole genome shotgun (WGS) entry which is preliminary data.</text>
</comment>
<dbReference type="Proteomes" id="UP000078348">
    <property type="component" value="Unassembled WGS sequence"/>
</dbReference>
<dbReference type="PANTHER" id="PTHR43157">
    <property type="entry name" value="PHOSPHATIDYLINOSITOL-GLYCAN BIOSYNTHESIS CLASS F PROTEIN-RELATED"/>
    <property type="match status" value="1"/>
</dbReference>
<dbReference type="PANTHER" id="PTHR43157:SF31">
    <property type="entry name" value="PHOSPHATIDYLINOSITOL-GLYCAN BIOSYNTHESIS CLASS F PROTEIN"/>
    <property type="match status" value="1"/>
</dbReference>
<protein>
    <submittedName>
        <fullName evidence="2">Dehydrogenase/reductase SDR family member</fullName>
    </submittedName>
</protein>
<dbReference type="Gene3D" id="3.40.50.720">
    <property type="entry name" value="NAD(P)-binding Rossmann-like Domain"/>
    <property type="match status" value="1"/>
</dbReference>
<dbReference type="EMBL" id="LXWW01000577">
    <property type="protein sequence ID" value="OAO11879.1"/>
    <property type="molecule type" value="Genomic_DNA"/>
</dbReference>
<dbReference type="Pfam" id="PF00106">
    <property type="entry name" value="adh_short"/>
    <property type="match status" value="1"/>
</dbReference>
<dbReference type="AlphaFoldDB" id="A0A196S7B8"/>
<keyword evidence="3" id="KW-1185">Reference proteome</keyword>
<accession>A0A196S7B8</accession>